<organism evidence="1 2">
    <name type="scientific">BD1-7 clade bacterium</name>
    <dbReference type="NCBI Taxonomy" id="2029982"/>
    <lineage>
        <taxon>Bacteria</taxon>
        <taxon>Pseudomonadati</taxon>
        <taxon>Pseudomonadota</taxon>
        <taxon>Gammaproteobacteria</taxon>
        <taxon>Cellvibrionales</taxon>
        <taxon>Spongiibacteraceae</taxon>
        <taxon>BD1-7 clade</taxon>
    </lineage>
</organism>
<evidence type="ECO:0000313" key="2">
    <source>
        <dbReference type="Proteomes" id="UP000434580"/>
    </source>
</evidence>
<dbReference type="Proteomes" id="UP000434580">
    <property type="component" value="Unassembled WGS sequence"/>
</dbReference>
<sequence length="308" mass="34414">MNKKLLAAAIVSTGLIAGCGTLVNDYDTLSVNGFVVPAGETVLGDPRKDANPADSKAPEEKISEAKQVVDKNRDRLIMILHAEGNVIAQQTLRKPDTWPTAYQLKFSPPDIPKGKELYLELRTVKNDETLLVYSKKIELGDLVLFDTFKDVVITQHEKNLDLQGADEYFAMKLDAELASALDGISNEDLNKFIDEEGYPQHEKPEGANSVFDKFECEKNKQVDIYFAENFAVLEKPRKVLPRLTGTPQTVYGTAEWKLVLNEEVTQFDFQAKNRKSLTCALKTDSYRPNVDLMDAERAPAPRDEKSGS</sequence>
<evidence type="ECO:0008006" key="3">
    <source>
        <dbReference type="Google" id="ProtNLM"/>
    </source>
</evidence>
<dbReference type="AlphaFoldDB" id="A0A5S9PEN4"/>
<gene>
    <name evidence="1" type="ORF">DPBNPPHM_04006</name>
</gene>
<dbReference type="PROSITE" id="PS51257">
    <property type="entry name" value="PROKAR_LIPOPROTEIN"/>
    <property type="match status" value="1"/>
</dbReference>
<evidence type="ECO:0000313" key="1">
    <source>
        <dbReference type="EMBL" id="CAA0102425.1"/>
    </source>
</evidence>
<dbReference type="EMBL" id="CACSII010000010">
    <property type="protein sequence ID" value="CAA0102425.1"/>
    <property type="molecule type" value="Genomic_DNA"/>
</dbReference>
<protein>
    <recommendedName>
        <fullName evidence="3">Lipoprotein</fullName>
    </recommendedName>
</protein>
<name>A0A5S9PEN4_9GAMM</name>
<accession>A0A5S9PEN4</accession>
<proteinExistence type="predicted"/>
<dbReference type="OrthoDB" id="9864724at2"/>
<reference evidence="1 2" key="1">
    <citation type="submission" date="2019-11" db="EMBL/GenBank/DDBJ databases">
        <authorList>
            <person name="Holert J."/>
        </authorList>
    </citation>
    <scope>NUCLEOTIDE SEQUENCE [LARGE SCALE GENOMIC DNA]</scope>
    <source>
        <strain evidence="1">BC5_2</strain>
    </source>
</reference>